<evidence type="ECO:0000313" key="3">
    <source>
        <dbReference type="Proteomes" id="UP000000763"/>
    </source>
</evidence>
<protein>
    <submittedName>
        <fullName evidence="2">Uncharacterized protein</fullName>
    </submittedName>
</protein>
<feature type="region of interest" description="Disordered" evidence="1">
    <location>
        <begin position="14"/>
        <end position="100"/>
    </location>
</feature>
<dbReference type="Proteomes" id="UP000000763">
    <property type="component" value="Chromosome 7"/>
</dbReference>
<sequence>MEWPCWMVSWTKREEWTRRRAPGGSASRGLLPAASHPPEGRVLPPAASRPPPPVATRLRADGVEEEEEGIGGEGRGEERIRKIEREREREREEDEKIRDATDSVLLTNIPFPGKHHI</sequence>
<name>Q7EZS9_ORYSJ</name>
<dbReference type="EMBL" id="AP004572">
    <property type="protein sequence ID" value="BAC83601.1"/>
    <property type="molecule type" value="Genomic_DNA"/>
</dbReference>
<proteinExistence type="predicted"/>
<reference evidence="3" key="1">
    <citation type="journal article" date="2005" name="Nature">
        <title>The map-based sequence of the rice genome.</title>
        <authorList>
            <consortium name="International rice genome sequencing project (IRGSP)"/>
            <person name="Matsumoto T."/>
            <person name="Wu J."/>
            <person name="Kanamori H."/>
            <person name="Katayose Y."/>
            <person name="Fujisawa M."/>
            <person name="Namiki N."/>
            <person name="Mizuno H."/>
            <person name="Yamamoto K."/>
            <person name="Antonio B.A."/>
            <person name="Baba T."/>
            <person name="Sakata K."/>
            <person name="Nagamura Y."/>
            <person name="Aoki H."/>
            <person name="Arikawa K."/>
            <person name="Arita K."/>
            <person name="Bito T."/>
            <person name="Chiden Y."/>
            <person name="Fujitsuka N."/>
            <person name="Fukunaka R."/>
            <person name="Hamada M."/>
            <person name="Harada C."/>
            <person name="Hayashi A."/>
            <person name="Hijishita S."/>
            <person name="Honda M."/>
            <person name="Hosokawa S."/>
            <person name="Ichikawa Y."/>
            <person name="Idonuma A."/>
            <person name="Iijima M."/>
            <person name="Ikeda M."/>
            <person name="Ikeno M."/>
            <person name="Ito K."/>
            <person name="Ito S."/>
            <person name="Ito T."/>
            <person name="Ito Y."/>
            <person name="Ito Y."/>
            <person name="Iwabuchi A."/>
            <person name="Kamiya K."/>
            <person name="Karasawa W."/>
            <person name="Kurita K."/>
            <person name="Katagiri S."/>
            <person name="Kikuta A."/>
            <person name="Kobayashi H."/>
            <person name="Kobayashi N."/>
            <person name="Machita K."/>
            <person name="Maehara T."/>
            <person name="Masukawa M."/>
            <person name="Mizubayashi T."/>
            <person name="Mukai Y."/>
            <person name="Nagasaki H."/>
            <person name="Nagata Y."/>
            <person name="Naito S."/>
            <person name="Nakashima M."/>
            <person name="Nakama Y."/>
            <person name="Nakamichi Y."/>
            <person name="Nakamura M."/>
            <person name="Meguro A."/>
            <person name="Negishi M."/>
            <person name="Ohta I."/>
            <person name="Ohta T."/>
            <person name="Okamoto M."/>
            <person name="Ono N."/>
            <person name="Saji S."/>
            <person name="Sakaguchi M."/>
            <person name="Sakai K."/>
            <person name="Shibata M."/>
            <person name="Shimokawa T."/>
            <person name="Song J."/>
            <person name="Takazaki Y."/>
            <person name="Terasawa K."/>
            <person name="Tsugane M."/>
            <person name="Tsuji K."/>
            <person name="Ueda S."/>
            <person name="Waki K."/>
            <person name="Yamagata H."/>
            <person name="Yamamoto M."/>
            <person name="Yamamoto S."/>
            <person name="Yamane H."/>
            <person name="Yoshiki S."/>
            <person name="Yoshihara R."/>
            <person name="Yukawa K."/>
            <person name="Zhong H."/>
            <person name="Yano M."/>
            <person name="Yuan Q."/>
            <person name="Ouyang S."/>
            <person name="Liu J."/>
            <person name="Jones K.M."/>
            <person name="Gansberger K."/>
            <person name="Moffat K."/>
            <person name="Hill J."/>
            <person name="Bera J."/>
            <person name="Fadrosh D."/>
            <person name="Jin S."/>
            <person name="Johri S."/>
            <person name="Kim M."/>
            <person name="Overton L."/>
            <person name="Reardon M."/>
            <person name="Tsitrin T."/>
            <person name="Vuong H."/>
            <person name="Weaver B."/>
            <person name="Ciecko A."/>
            <person name="Tallon L."/>
            <person name="Jackson J."/>
            <person name="Pai G."/>
            <person name="Aken S.V."/>
            <person name="Utterback T."/>
            <person name="Reidmuller S."/>
            <person name="Feldblyum T."/>
            <person name="Hsiao J."/>
            <person name="Zismann V."/>
            <person name="Iobst S."/>
            <person name="de Vazeille A.R."/>
            <person name="Buell C.R."/>
            <person name="Ying K."/>
            <person name="Li Y."/>
            <person name="Lu T."/>
            <person name="Huang Y."/>
            <person name="Zhao Q."/>
            <person name="Feng Q."/>
            <person name="Zhang L."/>
            <person name="Zhu J."/>
            <person name="Weng Q."/>
            <person name="Mu J."/>
            <person name="Lu Y."/>
            <person name="Fan D."/>
            <person name="Liu Y."/>
            <person name="Guan J."/>
            <person name="Zhang Y."/>
            <person name="Yu S."/>
            <person name="Liu X."/>
            <person name="Zhang Y."/>
            <person name="Hong G."/>
            <person name="Han B."/>
            <person name="Choisne N."/>
            <person name="Demange N."/>
            <person name="Orjeda G."/>
            <person name="Samain S."/>
            <person name="Cattolico L."/>
            <person name="Pelletier E."/>
            <person name="Couloux A."/>
            <person name="Segurens B."/>
            <person name="Wincker P."/>
            <person name="D'Hont A."/>
            <person name="Scarpelli C."/>
            <person name="Weissenbach J."/>
            <person name="Salanoubat M."/>
            <person name="Quetier F."/>
            <person name="Yu Y."/>
            <person name="Kim H.R."/>
            <person name="Rambo T."/>
            <person name="Currie J."/>
            <person name="Collura K."/>
            <person name="Luo M."/>
            <person name="Yang T."/>
            <person name="Ammiraju J.S.S."/>
            <person name="Engler F."/>
            <person name="Soderlund C."/>
            <person name="Wing R.A."/>
            <person name="Palmer L.E."/>
            <person name="de la Bastide M."/>
            <person name="Spiegel L."/>
            <person name="Nascimento L."/>
            <person name="Zutavern T."/>
            <person name="O'Shaughnessy A."/>
            <person name="Dike S."/>
            <person name="Dedhia N."/>
            <person name="Preston R."/>
            <person name="Balija V."/>
            <person name="McCombie W.R."/>
            <person name="Chow T."/>
            <person name="Chen H."/>
            <person name="Chung M."/>
            <person name="Chen C."/>
            <person name="Shaw J."/>
            <person name="Wu H."/>
            <person name="Hsiao K."/>
            <person name="Chao Y."/>
            <person name="Chu M."/>
            <person name="Cheng C."/>
            <person name="Hour A."/>
            <person name="Lee P."/>
            <person name="Lin S."/>
            <person name="Lin Y."/>
            <person name="Liou J."/>
            <person name="Liu S."/>
            <person name="Hsing Y."/>
            <person name="Raghuvanshi S."/>
            <person name="Mohanty A."/>
            <person name="Bharti A.K."/>
            <person name="Gaur A."/>
            <person name="Gupta V."/>
            <person name="Kumar D."/>
            <person name="Ravi V."/>
            <person name="Vij S."/>
            <person name="Kapur A."/>
            <person name="Khurana P."/>
            <person name="Khurana P."/>
            <person name="Khurana J.P."/>
            <person name="Tyagi A.K."/>
            <person name="Gaikwad K."/>
            <person name="Singh A."/>
            <person name="Dalal V."/>
            <person name="Srivastava S."/>
            <person name="Dixit A."/>
            <person name="Pal A.K."/>
            <person name="Ghazi I.A."/>
            <person name="Yadav M."/>
            <person name="Pandit A."/>
            <person name="Bhargava A."/>
            <person name="Sureshbabu K."/>
            <person name="Batra K."/>
            <person name="Sharma T.R."/>
            <person name="Mohapatra T."/>
            <person name="Singh N.K."/>
            <person name="Messing J."/>
            <person name="Nelson A.B."/>
            <person name="Fuks G."/>
            <person name="Kavchok S."/>
            <person name="Keizer G."/>
            <person name="Linton E."/>
            <person name="Llaca V."/>
            <person name="Song R."/>
            <person name="Tanyolac B."/>
            <person name="Young S."/>
            <person name="Ho-Il K."/>
            <person name="Hahn J.H."/>
            <person name="Sangsakoo G."/>
            <person name="Vanavichit A."/>
            <person name="de Mattos Luiz.A.T."/>
            <person name="Zimmer P.D."/>
            <person name="Malone G."/>
            <person name="Dellagostin O."/>
            <person name="de Oliveira A.C."/>
            <person name="Bevan M."/>
            <person name="Bancroft I."/>
            <person name="Minx P."/>
            <person name="Cordum H."/>
            <person name="Wilson R."/>
            <person name="Cheng Z."/>
            <person name="Jin W."/>
            <person name="Jiang J."/>
            <person name="Leong S.A."/>
            <person name="Iwama H."/>
            <person name="Gojobori T."/>
            <person name="Itoh T."/>
            <person name="Niimura Y."/>
            <person name="Fujii Y."/>
            <person name="Habara T."/>
            <person name="Sakai H."/>
            <person name="Sato Y."/>
            <person name="Wilson G."/>
            <person name="Kumar K."/>
            <person name="McCouch S."/>
            <person name="Juretic N."/>
            <person name="Hoen D."/>
            <person name="Wright S."/>
            <person name="Bruskiewich R."/>
            <person name="Bureau T."/>
            <person name="Miyao A."/>
            <person name="Hirochika H."/>
            <person name="Nishikawa T."/>
            <person name="Kadowaki K."/>
            <person name="Sugiura M."/>
            <person name="Burr B."/>
            <person name="Sasaki T."/>
        </authorList>
    </citation>
    <scope>NUCLEOTIDE SEQUENCE [LARGE SCALE GENOMIC DNA]</scope>
    <source>
        <strain evidence="3">cv. Nipponbare</strain>
    </source>
</reference>
<reference evidence="3" key="2">
    <citation type="journal article" date="2008" name="Nucleic Acids Res.">
        <title>The rice annotation project database (RAP-DB): 2008 update.</title>
        <authorList>
            <consortium name="The rice annotation project (RAP)"/>
        </authorList>
    </citation>
    <scope>GENOME REANNOTATION</scope>
    <source>
        <strain evidence="3">cv. Nipponbare</strain>
    </source>
</reference>
<evidence type="ECO:0000256" key="1">
    <source>
        <dbReference type="SAM" id="MobiDB-lite"/>
    </source>
</evidence>
<dbReference type="AlphaFoldDB" id="Q7EZS9"/>
<gene>
    <name evidence="2" type="primary">P0668C05.118</name>
</gene>
<organism evidence="2 3">
    <name type="scientific">Oryza sativa subsp. japonica</name>
    <name type="common">Rice</name>
    <dbReference type="NCBI Taxonomy" id="39947"/>
    <lineage>
        <taxon>Eukaryota</taxon>
        <taxon>Viridiplantae</taxon>
        <taxon>Streptophyta</taxon>
        <taxon>Embryophyta</taxon>
        <taxon>Tracheophyta</taxon>
        <taxon>Spermatophyta</taxon>
        <taxon>Magnoliopsida</taxon>
        <taxon>Liliopsida</taxon>
        <taxon>Poales</taxon>
        <taxon>Poaceae</taxon>
        <taxon>BOP clade</taxon>
        <taxon>Oryzoideae</taxon>
        <taxon>Oryzeae</taxon>
        <taxon>Oryzinae</taxon>
        <taxon>Oryza</taxon>
        <taxon>Oryza sativa</taxon>
    </lineage>
</organism>
<feature type="compositionally biased region" description="Basic and acidic residues" evidence="1">
    <location>
        <begin position="74"/>
        <end position="100"/>
    </location>
</feature>
<accession>Q7EZS9</accession>
<evidence type="ECO:0000313" key="2">
    <source>
        <dbReference type="EMBL" id="BAC83601.1"/>
    </source>
</evidence>